<dbReference type="EMBL" id="AP028908">
    <property type="protein sequence ID" value="BES85563.1"/>
    <property type="molecule type" value="Genomic_DNA"/>
</dbReference>
<dbReference type="Proteomes" id="UP001377830">
    <property type="component" value="Chromosome"/>
</dbReference>
<evidence type="ECO:0000313" key="3">
    <source>
        <dbReference type="EMBL" id="BES85563.1"/>
    </source>
</evidence>
<dbReference type="InterPro" id="IPR000015">
    <property type="entry name" value="Fimb_usher"/>
</dbReference>
<proteinExistence type="predicted"/>
<name>A0AAN0MLT2_9GAMM</name>
<dbReference type="Gene3D" id="2.60.40.2070">
    <property type="match status" value="1"/>
</dbReference>
<accession>A0AAN0MLT2</accession>
<dbReference type="AlphaFoldDB" id="A0AAN0MLT2"/>
<dbReference type="Pfam" id="PF13953">
    <property type="entry name" value="PapC_C"/>
    <property type="match status" value="1"/>
</dbReference>
<dbReference type="GO" id="GO:0009297">
    <property type="term" value="P:pilus assembly"/>
    <property type="evidence" value="ECO:0007669"/>
    <property type="project" value="InterPro"/>
</dbReference>
<dbReference type="GO" id="GO:0015473">
    <property type="term" value="F:fimbrial usher porin activity"/>
    <property type="evidence" value="ECO:0007669"/>
    <property type="project" value="InterPro"/>
</dbReference>
<sequence>MNDGLVNGRGAVIGREAMVKPGMKRKIVAFPLIMYAPFVLFYSATILAEEYTDLPAPPSAMPTLSESVYYLTLSVNGQSDNTVVPVTYRAGSYYVEAATLRSNHIRLPEQSTGLVNVNALPEVTADYDQAIQQLTLTVPTLWLPEQSVEGGGQDMPRIPARSSPGLLFNYNLYYTSSRNNADLLNSWMEQRVFSPYGTLSNTGIYYFTSGGNTAQQGDYQRFDTYWRYNDHERMLTYQVGDLISNSLTWSNSVRIGGLRIARNFALRPDIVTYPMLQYTGTAAVPSTLDLFINGYKANSTSLNAGPFTLTNTPYLNGAGEATVITTDAQGRQVSTTIPFYVSNALLREGLNDFDLSVGVLRQDYGVKNNAYTHDPAVSGIYRYGLTNKLTVSAHGEAVQDLYLLGAGADFTVGRWGTLSSSYSQSEKEATGHQYTTGYSYYTSAFGLNVQHAKRSETYRDLTAMLTEGRLSRESYQATASSQIFGEGNGSFGVGYFDIRTYDSIRTRLLNFSFSRQVWQDSSIYLAFNKSLGENGYSAQIQFVMPFGTNGNMNAGVQHDSNGDYSPRVGVNRTAPTEGGVGWNAAYGAGRTPYHQGSLSWRGPYAMFAGGTYGNEGNTTQWGEVSGSLIYMNGGLFPSNRINDAFIVVDTEGYPDVPVRYENQLVGKTNKRGHLLVPWVVSNYPTKVEIDTLQLPANVTTPQVESRVSVKEGSGTIVTFPVHAVRSANIMLRNTDGNPLTIGTWITDEASGNTTISGYDGLAYFTNLGTANRLRFKQEDGRLCRVEFSLPESQTMMATIGPLTCQTDSKG</sequence>
<keyword evidence="1" id="KW-0472">Membrane</keyword>
<dbReference type="PANTHER" id="PTHR30451:SF5">
    <property type="entry name" value="SLR0019 PROTEIN"/>
    <property type="match status" value="1"/>
</dbReference>
<keyword evidence="1" id="KW-0812">Transmembrane</keyword>
<evidence type="ECO:0000259" key="2">
    <source>
        <dbReference type="Pfam" id="PF13953"/>
    </source>
</evidence>
<dbReference type="Gene3D" id="2.60.40.2610">
    <property type="entry name" value="Outer membrane usher protein FimD, plug domain"/>
    <property type="match status" value="1"/>
</dbReference>
<dbReference type="KEGG" id="parl:PEC302110_26600"/>
<dbReference type="GO" id="GO:0009279">
    <property type="term" value="C:cell outer membrane"/>
    <property type="evidence" value="ECO:0007669"/>
    <property type="project" value="TreeGrafter"/>
</dbReference>
<evidence type="ECO:0000313" key="4">
    <source>
        <dbReference type="Proteomes" id="UP001377830"/>
    </source>
</evidence>
<reference evidence="4" key="1">
    <citation type="journal article" date="2024" name="Int. J. Syst. Evol. Microbiol.">
        <title>Pectobacterium araliae sp. nov., a pathogen causing bacterial soft rot of Japanese angelica tree in Japan.</title>
        <authorList>
            <person name="Sawada H."/>
            <person name="Someya N."/>
            <person name="Morohoshi T."/>
            <person name="Ono M."/>
            <person name="Satou M."/>
        </authorList>
    </citation>
    <scope>NUCLEOTIDE SEQUENCE [LARGE SCALE GENOMIC DNA]</scope>
    <source>
        <strain evidence="4">MAFF 302110</strain>
    </source>
</reference>
<dbReference type="Gene3D" id="2.60.40.3110">
    <property type="match status" value="1"/>
</dbReference>
<keyword evidence="4" id="KW-1185">Reference proteome</keyword>
<dbReference type="PANTHER" id="PTHR30451">
    <property type="entry name" value="OUTER MEMBRANE USHER PROTEIN"/>
    <property type="match status" value="1"/>
</dbReference>
<dbReference type="InterPro" id="IPR025949">
    <property type="entry name" value="PapC-like_C"/>
</dbReference>
<dbReference type="Pfam" id="PF00577">
    <property type="entry name" value="Usher"/>
    <property type="match status" value="1"/>
</dbReference>
<feature type="transmembrane region" description="Helical" evidence="1">
    <location>
        <begin position="27"/>
        <end position="48"/>
    </location>
</feature>
<dbReference type="InterPro" id="IPR042186">
    <property type="entry name" value="FimD_plug_dom"/>
</dbReference>
<organism evidence="3 4">
    <name type="scientific">Pectobacterium araliae</name>
    <dbReference type="NCBI Taxonomy" id="3073862"/>
    <lineage>
        <taxon>Bacteria</taxon>
        <taxon>Pseudomonadati</taxon>
        <taxon>Pseudomonadota</taxon>
        <taxon>Gammaproteobacteria</taxon>
        <taxon>Enterobacterales</taxon>
        <taxon>Pectobacteriaceae</taxon>
        <taxon>Pectobacterium</taxon>
    </lineage>
</organism>
<evidence type="ECO:0000256" key="1">
    <source>
        <dbReference type="SAM" id="Phobius"/>
    </source>
</evidence>
<protein>
    <submittedName>
        <fullName evidence="3">Fimbrial biogenesis outer membrane usher protein</fullName>
    </submittedName>
</protein>
<keyword evidence="1" id="KW-1133">Transmembrane helix</keyword>
<feature type="domain" description="PapC-like C-terminal" evidence="2">
    <location>
        <begin position="729"/>
        <end position="791"/>
    </location>
</feature>
<dbReference type="InterPro" id="IPR043142">
    <property type="entry name" value="PapC-like_C_sf"/>
</dbReference>
<gene>
    <name evidence="3" type="ORF">PEC302110_26600</name>
</gene>